<reference evidence="2" key="1">
    <citation type="submission" date="2019-10" db="EMBL/GenBank/DDBJ databases">
        <title>The sequence and de novo assembly of the wild yak genome.</title>
        <authorList>
            <person name="Liu Y."/>
        </authorList>
    </citation>
    <scope>NUCLEOTIDE SEQUENCE [LARGE SCALE GENOMIC DNA]</scope>
    <source>
        <strain evidence="2">WY2019</strain>
    </source>
</reference>
<dbReference type="EMBL" id="VBQZ03000199">
    <property type="protein sequence ID" value="MXQ97697.1"/>
    <property type="molecule type" value="Genomic_DNA"/>
</dbReference>
<evidence type="ECO:0000313" key="3">
    <source>
        <dbReference type="Proteomes" id="UP000322234"/>
    </source>
</evidence>
<dbReference type="Proteomes" id="UP000322234">
    <property type="component" value="Unassembled WGS sequence"/>
</dbReference>
<feature type="region of interest" description="Disordered" evidence="1">
    <location>
        <begin position="56"/>
        <end position="85"/>
    </location>
</feature>
<name>A0A6B0SAG9_9CETA</name>
<gene>
    <name evidence="2" type="ORF">E5288_WYG007414</name>
</gene>
<organism evidence="2 3">
    <name type="scientific">Bos mutus</name>
    <name type="common">wild yak</name>
    <dbReference type="NCBI Taxonomy" id="72004"/>
    <lineage>
        <taxon>Eukaryota</taxon>
        <taxon>Metazoa</taxon>
        <taxon>Chordata</taxon>
        <taxon>Craniata</taxon>
        <taxon>Vertebrata</taxon>
        <taxon>Euteleostomi</taxon>
        <taxon>Mammalia</taxon>
        <taxon>Eutheria</taxon>
        <taxon>Laurasiatheria</taxon>
        <taxon>Artiodactyla</taxon>
        <taxon>Ruminantia</taxon>
        <taxon>Pecora</taxon>
        <taxon>Bovidae</taxon>
        <taxon>Bovinae</taxon>
        <taxon>Bos</taxon>
    </lineage>
</organism>
<sequence>MAVPALKDPGQEDPLIFLKHQVPVPVRFSEAWTYSSAEKRSPAVVVQAEAIDKSSWPGVGDEETPFEQSKSAGVSQIGSPRTDSSAEKVQPCKICILVLRNILHLTEEQGTNSGQKANTCGAHGKQFCFTADIQQHQKQHTRETLLQYIMGKLSFLKSCTIHASGSLSPYNEIGKEFVANLGVQPQAKNTRNQQNNKDKELRETSVTAQRSWKLGNMKEASNTESISHWPGFTIIATERVEMEDRVKSRRSSPGPG</sequence>
<proteinExistence type="predicted"/>
<dbReference type="AlphaFoldDB" id="A0A6B0SAG9"/>
<feature type="compositionally biased region" description="Polar residues" evidence="1">
    <location>
        <begin position="66"/>
        <end position="83"/>
    </location>
</feature>
<evidence type="ECO:0000313" key="2">
    <source>
        <dbReference type="EMBL" id="MXQ97697.1"/>
    </source>
</evidence>
<feature type="compositionally biased region" description="Polar residues" evidence="1">
    <location>
        <begin position="186"/>
        <end position="195"/>
    </location>
</feature>
<evidence type="ECO:0000256" key="1">
    <source>
        <dbReference type="SAM" id="MobiDB-lite"/>
    </source>
</evidence>
<accession>A0A6B0SAG9</accession>
<dbReference type="SUPFAM" id="SSF57667">
    <property type="entry name" value="beta-beta-alpha zinc fingers"/>
    <property type="match status" value="1"/>
</dbReference>
<keyword evidence="3" id="KW-1185">Reference proteome</keyword>
<dbReference type="InterPro" id="IPR036236">
    <property type="entry name" value="Znf_C2H2_sf"/>
</dbReference>
<comment type="caution">
    <text evidence="2">The sequence shown here is derived from an EMBL/GenBank/DDBJ whole genome shotgun (WGS) entry which is preliminary data.</text>
</comment>
<feature type="region of interest" description="Disordered" evidence="1">
    <location>
        <begin position="184"/>
        <end position="208"/>
    </location>
</feature>
<evidence type="ECO:0008006" key="4">
    <source>
        <dbReference type="Google" id="ProtNLM"/>
    </source>
</evidence>
<protein>
    <recommendedName>
        <fullName evidence="4">C2H2-type domain-containing protein</fullName>
    </recommendedName>
</protein>